<dbReference type="RefSeq" id="WP_037438353.1">
    <property type="nucleotide sequence ID" value="NZ_CACVTN010000025.1"/>
</dbReference>
<feature type="domain" description="BIG2" evidence="2">
    <location>
        <begin position="70"/>
        <end position="151"/>
    </location>
</feature>
<dbReference type="Proteomes" id="UP000183028">
    <property type="component" value="Unassembled WGS sequence"/>
</dbReference>
<evidence type="ECO:0000313" key="3">
    <source>
        <dbReference type="EMBL" id="SEI64832.1"/>
    </source>
</evidence>
<name>A0A1H6SMQ8_9FIRM</name>
<dbReference type="SMART" id="SM00635">
    <property type="entry name" value="BID_2"/>
    <property type="match status" value="1"/>
</dbReference>
<evidence type="ECO:0000259" key="2">
    <source>
        <dbReference type="SMART" id="SM00635"/>
    </source>
</evidence>
<sequence length="157" mass="17923">MDNAKNMHDEEEFHWTKGLIFTAIVLFPLIPFVLIYRHKFTRKTKIILMIVYFIFLTAIYQIACMAQGASIHSVAIADRYVTMRQGETYQIHYTTSPQKDKLTITNVNYHSSNRSVASVNSQGLVTCLSDGNATVTVSVTDNHYTTKEKTLHFVIVE</sequence>
<dbReference type="SUPFAM" id="SSF49373">
    <property type="entry name" value="Invasin/intimin cell-adhesion fragments"/>
    <property type="match status" value="1"/>
</dbReference>
<accession>A0A1H6SMQ8</accession>
<keyword evidence="1" id="KW-0472">Membrane</keyword>
<dbReference type="InterPro" id="IPR003343">
    <property type="entry name" value="Big_2"/>
</dbReference>
<keyword evidence="1" id="KW-1133">Transmembrane helix</keyword>
<dbReference type="OrthoDB" id="1651269at2"/>
<feature type="transmembrane region" description="Helical" evidence="1">
    <location>
        <begin position="46"/>
        <end position="63"/>
    </location>
</feature>
<dbReference type="GeneID" id="54121299"/>
<dbReference type="InterPro" id="IPR008964">
    <property type="entry name" value="Invasin/intimin_cell_adhesion"/>
</dbReference>
<feature type="transmembrane region" description="Helical" evidence="1">
    <location>
        <begin position="15"/>
        <end position="34"/>
    </location>
</feature>
<gene>
    <name evidence="3" type="ORF">SAMN04487834_101428</name>
</gene>
<proteinExistence type="predicted"/>
<keyword evidence="1" id="KW-0812">Transmembrane</keyword>
<dbReference type="Pfam" id="PF02368">
    <property type="entry name" value="Big_2"/>
    <property type="match status" value="1"/>
</dbReference>
<organism evidence="3 4">
    <name type="scientific">Sharpea azabuensis</name>
    <dbReference type="NCBI Taxonomy" id="322505"/>
    <lineage>
        <taxon>Bacteria</taxon>
        <taxon>Bacillati</taxon>
        <taxon>Bacillota</taxon>
        <taxon>Erysipelotrichia</taxon>
        <taxon>Erysipelotrichales</taxon>
        <taxon>Coprobacillaceae</taxon>
        <taxon>Sharpea</taxon>
    </lineage>
</organism>
<dbReference type="EMBL" id="FNYK01000014">
    <property type="protein sequence ID" value="SEI64832.1"/>
    <property type="molecule type" value="Genomic_DNA"/>
</dbReference>
<evidence type="ECO:0000313" key="4">
    <source>
        <dbReference type="Proteomes" id="UP000183028"/>
    </source>
</evidence>
<reference evidence="4" key="1">
    <citation type="submission" date="2016-10" db="EMBL/GenBank/DDBJ databases">
        <authorList>
            <person name="Varghese N."/>
        </authorList>
    </citation>
    <scope>NUCLEOTIDE SEQUENCE [LARGE SCALE GENOMIC DNA]</scope>
    <source>
        <strain evidence="4">DSM 20406</strain>
    </source>
</reference>
<dbReference type="eggNOG" id="ENOG50336VH">
    <property type="taxonomic scope" value="Bacteria"/>
</dbReference>
<protein>
    <submittedName>
        <fullName evidence="3">Ig-like domain (Group 2)</fullName>
    </submittedName>
</protein>
<dbReference type="Gene3D" id="2.60.40.1080">
    <property type="match status" value="1"/>
</dbReference>
<keyword evidence="4" id="KW-1185">Reference proteome</keyword>
<evidence type="ECO:0000256" key="1">
    <source>
        <dbReference type="SAM" id="Phobius"/>
    </source>
</evidence>
<dbReference type="AlphaFoldDB" id="A0A1H6SMQ8"/>
<dbReference type="STRING" id="322505.SAMN04487836_102150"/>